<feature type="non-terminal residue" evidence="2">
    <location>
        <position position="1"/>
    </location>
</feature>
<evidence type="ECO:0000256" key="1">
    <source>
        <dbReference type="SAM" id="MobiDB-lite"/>
    </source>
</evidence>
<dbReference type="AlphaFoldDB" id="W2NCT1"/>
<dbReference type="EMBL" id="KI692878">
    <property type="protein sequence ID" value="ETM46421.1"/>
    <property type="molecule type" value="Genomic_DNA"/>
</dbReference>
<sequence>AFLHAATRGKTDVVAFLLETGCITTKSVDKAFKTAAGPVGGVHSDAVKFLYRKRRGYSESTSKTSKSTDTTQAAQHLCKHERISDKAIVKAFERAIGYEGNADPRAKTGAKSLSFSARKSAFQHRRSV</sequence>
<evidence type="ECO:0008006" key="3">
    <source>
        <dbReference type="Google" id="ProtNLM"/>
    </source>
</evidence>
<protein>
    <recommendedName>
        <fullName evidence="3">Ankyrin repeat protein</fullName>
    </recommendedName>
</protein>
<feature type="region of interest" description="Disordered" evidence="1">
    <location>
        <begin position="102"/>
        <end position="128"/>
    </location>
</feature>
<reference evidence="2" key="1">
    <citation type="submission" date="2013-11" db="EMBL/GenBank/DDBJ databases">
        <title>The Genome Sequence of Phytophthora parasitica IAC_01/95.</title>
        <authorList>
            <consortium name="The Broad Institute Genomics Platform"/>
            <person name="Russ C."/>
            <person name="Tyler B."/>
            <person name="Panabieres F."/>
            <person name="Shan W."/>
            <person name="Tripathy S."/>
            <person name="Grunwald N."/>
            <person name="Machado M."/>
            <person name="Johnson C.S."/>
            <person name="Arredondo F."/>
            <person name="Hong C."/>
            <person name="Coffey M."/>
            <person name="Young S.K."/>
            <person name="Zeng Q."/>
            <person name="Gargeya S."/>
            <person name="Fitzgerald M."/>
            <person name="Abouelleil A."/>
            <person name="Alvarado L."/>
            <person name="Chapman S.B."/>
            <person name="Gainer-Dewar J."/>
            <person name="Goldberg J."/>
            <person name="Griggs A."/>
            <person name="Gujja S."/>
            <person name="Hansen M."/>
            <person name="Howarth C."/>
            <person name="Imamovic A."/>
            <person name="Ireland A."/>
            <person name="Larimer J."/>
            <person name="McCowan C."/>
            <person name="Murphy C."/>
            <person name="Pearson M."/>
            <person name="Poon T.W."/>
            <person name="Priest M."/>
            <person name="Roberts A."/>
            <person name="Saif S."/>
            <person name="Shea T."/>
            <person name="Sykes S."/>
            <person name="Wortman J."/>
            <person name="Nusbaum C."/>
            <person name="Birren B."/>
        </authorList>
    </citation>
    <scope>NUCLEOTIDE SEQUENCE [LARGE SCALE GENOMIC DNA]</scope>
    <source>
        <strain evidence="2">IAC_01/95</strain>
    </source>
</reference>
<organism evidence="2">
    <name type="scientific">Phytophthora nicotianae</name>
    <name type="common">Potato buckeye rot agent</name>
    <name type="synonym">Phytophthora parasitica</name>
    <dbReference type="NCBI Taxonomy" id="4792"/>
    <lineage>
        <taxon>Eukaryota</taxon>
        <taxon>Sar</taxon>
        <taxon>Stramenopiles</taxon>
        <taxon>Oomycota</taxon>
        <taxon>Peronosporomycetes</taxon>
        <taxon>Peronosporales</taxon>
        <taxon>Peronosporaceae</taxon>
        <taxon>Phytophthora</taxon>
    </lineage>
</organism>
<accession>W2NCT1</accession>
<proteinExistence type="predicted"/>
<gene>
    <name evidence="2" type="ORF">L914_08668</name>
</gene>
<evidence type="ECO:0000313" key="2">
    <source>
        <dbReference type="EMBL" id="ETM46421.1"/>
    </source>
</evidence>
<dbReference type="Proteomes" id="UP000054532">
    <property type="component" value="Unassembled WGS sequence"/>
</dbReference>
<name>W2NCT1_PHYNI</name>